<dbReference type="GO" id="GO:0005886">
    <property type="term" value="C:plasma membrane"/>
    <property type="evidence" value="ECO:0007669"/>
    <property type="project" value="UniProtKB-SubCell"/>
</dbReference>
<feature type="transmembrane region" description="Helical" evidence="7">
    <location>
        <begin position="21"/>
        <end position="43"/>
    </location>
</feature>
<evidence type="ECO:0000256" key="2">
    <source>
        <dbReference type="ARBA" id="ARBA00006679"/>
    </source>
</evidence>
<keyword evidence="4 7" id="KW-0812">Transmembrane</keyword>
<feature type="transmembrane region" description="Helical" evidence="7">
    <location>
        <begin position="109"/>
        <end position="128"/>
    </location>
</feature>
<comment type="similarity">
    <text evidence="2">Belongs to the DoxX family.</text>
</comment>
<protein>
    <submittedName>
        <fullName evidence="8">DoxX family protein</fullName>
    </submittedName>
</protein>
<evidence type="ECO:0000256" key="3">
    <source>
        <dbReference type="ARBA" id="ARBA00022475"/>
    </source>
</evidence>
<dbReference type="PANTHER" id="PTHR33452:SF1">
    <property type="entry name" value="INNER MEMBRANE PROTEIN YPHA-RELATED"/>
    <property type="match status" value="1"/>
</dbReference>
<organism evidence="8 9">
    <name type="scientific">Sphingomonas sanxanigenens</name>
    <dbReference type="NCBI Taxonomy" id="397260"/>
    <lineage>
        <taxon>Bacteria</taxon>
        <taxon>Pseudomonadati</taxon>
        <taxon>Pseudomonadota</taxon>
        <taxon>Alphaproteobacteria</taxon>
        <taxon>Sphingomonadales</taxon>
        <taxon>Sphingomonadaceae</taxon>
        <taxon>Sphingomonas</taxon>
    </lineage>
</organism>
<evidence type="ECO:0000313" key="8">
    <source>
        <dbReference type="EMBL" id="PZO90308.1"/>
    </source>
</evidence>
<proteinExistence type="inferred from homology"/>
<feature type="transmembrane region" description="Helical" evidence="7">
    <location>
        <begin position="134"/>
        <end position="156"/>
    </location>
</feature>
<evidence type="ECO:0000256" key="6">
    <source>
        <dbReference type="ARBA" id="ARBA00023136"/>
    </source>
</evidence>
<evidence type="ECO:0000313" key="9">
    <source>
        <dbReference type="Proteomes" id="UP000249066"/>
    </source>
</evidence>
<evidence type="ECO:0000256" key="1">
    <source>
        <dbReference type="ARBA" id="ARBA00004651"/>
    </source>
</evidence>
<dbReference type="InterPro" id="IPR032808">
    <property type="entry name" value="DoxX"/>
</dbReference>
<dbReference type="AlphaFoldDB" id="A0A2W5C7N3"/>
<reference evidence="8 9" key="1">
    <citation type="submission" date="2017-08" db="EMBL/GenBank/DDBJ databases">
        <title>Infants hospitalized years apart are colonized by the same room-sourced microbial strains.</title>
        <authorList>
            <person name="Brooks B."/>
            <person name="Olm M.R."/>
            <person name="Firek B.A."/>
            <person name="Baker R."/>
            <person name="Thomas B.C."/>
            <person name="Morowitz M.J."/>
            <person name="Banfield J.F."/>
        </authorList>
    </citation>
    <scope>NUCLEOTIDE SEQUENCE [LARGE SCALE GENOMIC DNA]</scope>
    <source>
        <strain evidence="8">S2_018_000_R2_101</strain>
    </source>
</reference>
<evidence type="ECO:0000256" key="5">
    <source>
        <dbReference type="ARBA" id="ARBA00022989"/>
    </source>
</evidence>
<accession>A0A2W5C7N3</accession>
<gene>
    <name evidence="8" type="ORF">DI623_07270</name>
</gene>
<dbReference type="InterPro" id="IPR051907">
    <property type="entry name" value="DoxX-like_oxidoreductase"/>
</dbReference>
<name>A0A2W5C7N3_9SPHN</name>
<keyword evidence="3" id="KW-1003">Cell membrane</keyword>
<dbReference type="PANTHER" id="PTHR33452">
    <property type="entry name" value="OXIDOREDUCTASE CATD-RELATED"/>
    <property type="match status" value="1"/>
</dbReference>
<dbReference type="EMBL" id="QFNN01000031">
    <property type="protein sequence ID" value="PZO90308.1"/>
    <property type="molecule type" value="Genomic_DNA"/>
</dbReference>
<comment type="subcellular location">
    <subcellularLocation>
        <location evidence="1">Cell membrane</location>
        <topology evidence="1">Multi-pass membrane protein</topology>
    </subcellularLocation>
</comment>
<keyword evidence="5 7" id="KW-1133">Transmembrane helix</keyword>
<evidence type="ECO:0000256" key="7">
    <source>
        <dbReference type="SAM" id="Phobius"/>
    </source>
</evidence>
<keyword evidence="6 7" id="KW-0472">Membrane</keyword>
<sequence>MGFNAGHVVQDEALAMRAAQAIRLAGLYAAPPVMRIALALPFLRSGLTRWDPFPTLSPGTQFLFEDQFKLHLFGRLVDLPSPTLLAYATACAEIVLPLLLLLGLATRLAALGLLAMTAVIQLVVPEGWANFHLYWAALALGIMALGGGPLSLDAALARLFRSRRAST</sequence>
<dbReference type="Proteomes" id="UP000249066">
    <property type="component" value="Unassembled WGS sequence"/>
</dbReference>
<evidence type="ECO:0000256" key="4">
    <source>
        <dbReference type="ARBA" id="ARBA00022692"/>
    </source>
</evidence>
<feature type="transmembrane region" description="Helical" evidence="7">
    <location>
        <begin position="84"/>
        <end position="102"/>
    </location>
</feature>
<comment type="caution">
    <text evidence="8">The sequence shown here is derived from an EMBL/GenBank/DDBJ whole genome shotgun (WGS) entry which is preliminary data.</text>
</comment>
<dbReference type="Pfam" id="PF07681">
    <property type="entry name" value="DoxX"/>
    <property type="match status" value="1"/>
</dbReference>